<feature type="compositionally biased region" description="Polar residues" evidence="2">
    <location>
        <begin position="26"/>
        <end position="39"/>
    </location>
</feature>
<dbReference type="CDD" id="cd23814">
    <property type="entry name" value="UEV_AKTIP"/>
    <property type="match status" value="1"/>
</dbReference>
<keyword evidence="5" id="KW-1185">Reference proteome</keyword>
<dbReference type="InterPro" id="IPR000608">
    <property type="entry name" value="UBC"/>
</dbReference>
<gene>
    <name evidence="4" type="ORF">BDN70DRAFT_882362</name>
</gene>
<keyword evidence="1" id="KW-0833">Ubl conjugation pathway</keyword>
<dbReference type="PROSITE" id="PS50127">
    <property type="entry name" value="UBC_2"/>
    <property type="match status" value="1"/>
</dbReference>
<sequence length="257" mass="28129">MLAGFIAPIDRNNTARPATRAGANAPAQSASSKKGSPPTTADAGILTHTAISLEYASLINTGHCPLGIYVVPSTSSLLVWDAVFFVHQGYYADSILKFRLTFPPNYPESPPAVDFITDVFHPLISPKGSFNLAPRFKPWRPKEHHAFDVLHFIKVSFKKHALDGFTESDCFNKEAFRLYHDSTQSFAALATQSASLSQSESALFDSDHPSPLGMNASSEFVFHKMKPDELARERAKLGLAEWDIDASDSTAKAKQKS</sequence>
<dbReference type="AlphaFoldDB" id="A0A9P5YYR4"/>
<proteinExistence type="predicted"/>
<protein>
    <submittedName>
        <fullName evidence="4">UBC-like protein</fullName>
    </submittedName>
</protein>
<evidence type="ECO:0000313" key="5">
    <source>
        <dbReference type="Proteomes" id="UP000807469"/>
    </source>
</evidence>
<name>A0A9P5YYR4_9AGAR</name>
<evidence type="ECO:0000259" key="3">
    <source>
        <dbReference type="PROSITE" id="PS50127"/>
    </source>
</evidence>
<dbReference type="SMART" id="SM00212">
    <property type="entry name" value="UBCc"/>
    <property type="match status" value="1"/>
</dbReference>
<comment type="caution">
    <text evidence="4">The sequence shown here is derived from an EMBL/GenBank/DDBJ whole genome shotgun (WGS) entry which is preliminary data.</text>
</comment>
<organism evidence="4 5">
    <name type="scientific">Pholiota conissans</name>
    <dbReference type="NCBI Taxonomy" id="109636"/>
    <lineage>
        <taxon>Eukaryota</taxon>
        <taxon>Fungi</taxon>
        <taxon>Dikarya</taxon>
        <taxon>Basidiomycota</taxon>
        <taxon>Agaricomycotina</taxon>
        <taxon>Agaricomycetes</taxon>
        <taxon>Agaricomycetidae</taxon>
        <taxon>Agaricales</taxon>
        <taxon>Agaricineae</taxon>
        <taxon>Strophariaceae</taxon>
        <taxon>Pholiota</taxon>
    </lineage>
</organism>
<dbReference type="InterPro" id="IPR050113">
    <property type="entry name" value="Ub_conjugating_enzyme"/>
</dbReference>
<evidence type="ECO:0000256" key="1">
    <source>
        <dbReference type="ARBA" id="ARBA00022786"/>
    </source>
</evidence>
<accession>A0A9P5YYR4</accession>
<reference evidence="4" key="1">
    <citation type="submission" date="2020-11" db="EMBL/GenBank/DDBJ databases">
        <authorList>
            <consortium name="DOE Joint Genome Institute"/>
            <person name="Ahrendt S."/>
            <person name="Riley R."/>
            <person name="Andreopoulos W."/>
            <person name="Labutti K."/>
            <person name="Pangilinan J."/>
            <person name="Ruiz-Duenas F.J."/>
            <person name="Barrasa J.M."/>
            <person name="Sanchez-Garcia M."/>
            <person name="Camarero S."/>
            <person name="Miyauchi S."/>
            <person name="Serrano A."/>
            <person name="Linde D."/>
            <person name="Babiker R."/>
            <person name="Drula E."/>
            <person name="Ayuso-Fernandez I."/>
            <person name="Pacheco R."/>
            <person name="Padilla G."/>
            <person name="Ferreira P."/>
            <person name="Barriuso J."/>
            <person name="Kellner H."/>
            <person name="Castanera R."/>
            <person name="Alfaro M."/>
            <person name="Ramirez L."/>
            <person name="Pisabarro A.G."/>
            <person name="Kuo A."/>
            <person name="Tritt A."/>
            <person name="Lipzen A."/>
            <person name="He G."/>
            <person name="Yan M."/>
            <person name="Ng V."/>
            <person name="Cullen D."/>
            <person name="Martin F."/>
            <person name="Rosso M.-N."/>
            <person name="Henrissat B."/>
            <person name="Hibbett D."/>
            <person name="Martinez A.T."/>
            <person name="Grigoriev I.V."/>
        </authorList>
    </citation>
    <scope>NUCLEOTIDE SEQUENCE</scope>
    <source>
        <strain evidence="4">CIRM-BRFM 674</strain>
    </source>
</reference>
<dbReference type="Pfam" id="PF00179">
    <property type="entry name" value="UQ_con"/>
    <property type="match status" value="1"/>
</dbReference>
<dbReference type="EMBL" id="MU155293">
    <property type="protein sequence ID" value="KAF9476465.1"/>
    <property type="molecule type" value="Genomic_DNA"/>
</dbReference>
<evidence type="ECO:0000313" key="4">
    <source>
        <dbReference type="EMBL" id="KAF9476465.1"/>
    </source>
</evidence>
<dbReference type="OrthoDB" id="5596422at2759"/>
<dbReference type="SUPFAM" id="SSF54495">
    <property type="entry name" value="UBC-like"/>
    <property type="match status" value="1"/>
</dbReference>
<dbReference type="InterPro" id="IPR016135">
    <property type="entry name" value="UBQ-conjugating_enzyme/RWD"/>
</dbReference>
<evidence type="ECO:0000256" key="2">
    <source>
        <dbReference type="SAM" id="MobiDB-lite"/>
    </source>
</evidence>
<dbReference type="Gene3D" id="3.10.110.10">
    <property type="entry name" value="Ubiquitin Conjugating Enzyme"/>
    <property type="match status" value="1"/>
</dbReference>
<feature type="domain" description="UBC core" evidence="3">
    <location>
        <begin position="46"/>
        <end position="199"/>
    </location>
</feature>
<dbReference type="Proteomes" id="UP000807469">
    <property type="component" value="Unassembled WGS sequence"/>
</dbReference>
<feature type="region of interest" description="Disordered" evidence="2">
    <location>
        <begin position="16"/>
        <end position="39"/>
    </location>
</feature>
<dbReference type="PANTHER" id="PTHR24067">
    <property type="entry name" value="UBIQUITIN-CONJUGATING ENZYME E2"/>
    <property type="match status" value="1"/>
</dbReference>